<evidence type="ECO:0000313" key="3">
    <source>
        <dbReference type="Proteomes" id="UP001589532"/>
    </source>
</evidence>
<keyword evidence="3" id="KW-1185">Reference proteome</keyword>
<protein>
    <recommendedName>
        <fullName evidence="1">YvlB/LiaX N-terminal domain-containing protein</fullName>
    </recommendedName>
</protein>
<dbReference type="RefSeq" id="WP_344996348.1">
    <property type="nucleotide sequence ID" value="NZ_BAAAXV010000009.1"/>
</dbReference>
<comment type="caution">
    <text evidence="2">The sequence shown here is derived from an EMBL/GenBank/DDBJ whole genome shotgun (WGS) entry which is preliminary data.</text>
</comment>
<dbReference type="EMBL" id="JBHMBW010000003">
    <property type="protein sequence ID" value="MFB9622610.1"/>
    <property type="molecule type" value="Genomic_DNA"/>
</dbReference>
<dbReference type="InterPro" id="IPR053959">
    <property type="entry name" value="YvlB/LiaX_N"/>
</dbReference>
<accession>A0ABV5RTH5</accession>
<evidence type="ECO:0000259" key="1">
    <source>
        <dbReference type="Pfam" id="PF22746"/>
    </source>
</evidence>
<dbReference type="Proteomes" id="UP001589532">
    <property type="component" value="Unassembled WGS sequence"/>
</dbReference>
<dbReference type="Pfam" id="PF22746">
    <property type="entry name" value="SHOCT-like_DUF2089-C"/>
    <property type="match status" value="1"/>
</dbReference>
<proteinExistence type="predicted"/>
<name>A0ABV5RTH5_9ACTN</name>
<evidence type="ECO:0000313" key="2">
    <source>
        <dbReference type="EMBL" id="MFB9622610.1"/>
    </source>
</evidence>
<gene>
    <name evidence="2" type="ORF">ACFFSA_05900</name>
</gene>
<sequence>MNEQRKDVLGMLAEGKITVEEAERLITALERAQPPTAASPAVRPKGRAKYLRVVMEFLEEDGQSGRLNVRAPLQLLRAGVQLAALIPPQALERANAELSKSGVPFDLTRLKPEQLEALVDHLDETIVEMEMSDGHLRVFCE</sequence>
<organism evidence="2 3">
    <name type="scientific">Nonomuraea helvata</name>
    <dbReference type="NCBI Taxonomy" id="37484"/>
    <lineage>
        <taxon>Bacteria</taxon>
        <taxon>Bacillati</taxon>
        <taxon>Actinomycetota</taxon>
        <taxon>Actinomycetes</taxon>
        <taxon>Streptosporangiales</taxon>
        <taxon>Streptosporangiaceae</taxon>
        <taxon>Nonomuraea</taxon>
    </lineage>
</organism>
<reference evidence="2 3" key="1">
    <citation type="submission" date="2024-09" db="EMBL/GenBank/DDBJ databases">
        <authorList>
            <person name="Sun Q."/>
            <person name="Mori K."/>
        </authorList>
    </citation>
    <scope>NUCLEOTIDE SEQUENCE [LARGE SCALE GENOMIC DNA]</scope>
    <source>
        <strain evidence="2 3">JCM 3143</strain>
    </source>
</reference>
<feature type="domain" description="YvlB/LiaX N-terminal" evidence="1">
    <location>
        <begin position="3"/>
        <end position="30"/>
    </location>
</feature>